<organism evidence="6 7">
    <name type="scientific">Magnusiomyces paraingens</name>
    <dbReference type="NCBI Taxonomy" id="2606893"/>
    <lineage>
        <taxon>Eukaryota</taxon>
        <taxon>Fungi</taxon>
        <taxon>Dikarya</taxon>
        <taxon>Ascomycota</taxon>
        <taxon>Saccharomycotina</taxon>
        <taxon>Dipodascomycetes</taxon>
        <taxon>Dipodascales</taxon>
        <taxon>Dipodascaceae</taxon>
        <taxon>Magnusiomyces</taxon>
    </lineage>
</organism>
<proteinExistence type="predicted"/>
<name>A0A5E8BUX9_9ASCO</name>
<feature type="region of interest" description="Disordered" evidence="4">
    <location>
        <begin position="1882"/>
        <end position="1919"/>
    </location>
</feature>
<accession>A0A5E8BUX9</accession>
<feature type="region of interest" description="Disordered" evidence="4">
    <location>
        <begin position="1644"/>
        <end position="1667"/>
    </location>
</feature>
<feature type="compositionally biased region" description="Low complexity" evidence="4">
    <location>
        <begin position="27"/>
        <end position="45"/>
    </location>
</feature>
<evidence type="ECO:0000313" key="6">
    <source>
        <dbReference type="EMBL" id="VVT54921.1"/>
    </source>
</evidence>
<feature type="compositionally biased region" description="Polar residues" evidence="4">
    <location>
        <begin position="2308"/>
        <end position="2329"/>
    </location>
</feature>
<feature type="compositionally biased region" description="Polar residues" evidence="4">
    <location>
        <begin position="2023"/>
        <end position="2042"/>
    </location>
</feature>
<feature type="compositionally biased region" description="Polar residues" evidence="4">
    <location>
        <begin position="845"/>
        <end position="860"/>
    </location>
</feature>
<feature type="compositionally biased region" description="Polar residues" evidence="4">
    <location>
        <begin position="531"/>
        <end position="551"/>
    </location>
</feature>
<feature type="compositionally biased region" description="Low complexity" evidence="4">
    <location>
        <begin position="1140"/>
        <end position="1157"/>
    </location>
</feature>
<feature type="compositionally biased region" description="Low complexity" evidence="4">
    <location>
        <begin position="1883"/>
        <end position="1900"/>
    </location>
</feature>
<feature type="region of interest" description="Disordered" evidence="4">
    <location>
        <begin position="2023"/>
        <end position="2064"/>
    </location>
</feature>
<dbReference type="PANTHER" id="PTHR36100">
    <property type="entry name" value="BUD SITE SELECTION PROTEIN 4"/>
    <property type="match status" value="1"/>
</dbReference>
<feature type="region of interest" description="Disordered" evidence="4">
    <location>
        <begin position="1140"/>
        <end position="1265"/>
    </location>
</feature>
<dbReference type="GeneID" id="43583144"/>
<keyword evidence="2" id="KW-0131">Cell cycle</keyword>
<feature type="region of interest" description="Disordered" evidence="4">
    <location>
        <begin position="368"/>
        <end position="387"/>
    </location>
</feature>
<feature type="compositionally biased region" description="Low complexity" evidence="4">
    <location>
        <begin position="722"/>
        <end position="736"/>
    </location>
</feature>
<feature type="region of interest" description="Disordered" evidence="4">
    <location>
        <begin position="1371"/>
        <end position="1415"/>
    </location>
</feature>
<protein>
    <recommendedName>
        <fullName evidence="5">PH domain-containing protein</fullName>
    </recommendedName>
</protein>
<dbReference type="InterPro" id="IPR052007">
    <property type="entry name" value="Bud4"/>
</dbReference>
<feature type="compositionally biased region" description="Low complexity" evidence="4">
    <location>
        <begin position="589"/>
        <end position="601"/>
    </location>
</feature>
<feature type="compositionally biased region" description="Acidic residues" evidence="4">
    <location>
        <begin position="1165"/>
        <end position="1177"/>
    </location>
</feature>
<dbReference type="Pfam" id="PF00169">
    <property type="entry name" value="PH"/>
    <property type="match status" value="1"/>
</dbReference>
<feature type="compositionally biased region" description="Polar residues" evidence="4">
    <location>
        <begin position="1179"/>
        <end position="1195"/>
    </location>
</feature>
<feature type="region of interest" description="Disordered" evidence="4">
    <location>
        <begin position="904"/>
        <end position="948"/>
    </location>
</feature>
<dbReference type="EMBL" id="CABVLU010000003">
    <property type="protein sequence ID" value="VVT54921.1"/>
    <property type="molecule type" value="Genomic_DNA"/>
</dbReference>
<evidence type="ECO:0000256" key="4">
    <source>
        <dbReference type="SAM" id="MobiDB-lite"/>
    </source>
</evidence>
<feature type="region of interest" description="Disordered" evidence="4">
    <location>
        <begin position="222"/>
        <end position="262"/>
    </location>
</feature>
<feature type="compositionally biased region" description="Acidic residues" evidence="4">
    <location>
        <begin position="1399"/>
        <end position="1409"/>
    </location>
</feature>
<feature type="compositionally biased region" description="Acidic residues" evidence="4">
    <location>
        <begin position="793"/>
        <end position="802"/>
    </location>
</feature>
<feature type="region of interest" description="Disordered" evidence="4">
    <location>
        <begin position="1699"/>
        <end position="1733"/>
    </location>
</feature>
<feature type="compositionally biased region" description="Basic and acidic residues" evidence="4">
    <location>
        <begin position="803"/>
        <end position="812"/>
    </location>
</feature>
<feature type="region of interest" description="Disordered" evidence="4">
    <location>
        <begin position="2303"/>
        <end position="2381"/>
    </location>
</feature>
<evidence type="ECO:0000256" key="1">
    <source>
        <dbReference type="ARBA" id="ARBA00022618"/>
    </source>
</evidence>
<feature type="compositionally biased region" description="Low complexity" evidence="4">
    <location>
        <begin position="2497"/>
        <end position="2513"/>
    </location>
</feature>
<dbReference type="InterPro" id="IPR011993">
    <property type="entry name" value="PH-like_dom_sf"/>
</dbReference>
<evidence type="ECO:0000313" key="7">
    <source>
        <dbReference type="Proteomes" id="UP000398389"/>
    </source>
</evidence>
<keyword evidence="7" id="KW-1185">Reference proteome</keyword>
<feature type="region of interest" description="Disordered" evidence="4">
    <location>
        <begin position="2687"/>
        <end position="2707"/>
    </location>
</feature>
<evidence type="ECO:0000256" key="3">
    <source>
        <dbReference type="SAM" id="Coils"/>
    </source>
</evidence>
<feature type="compositionally biased region" description="Polar residues" evidence="4">
    <location>
        <begin position="1647"/>
        <end position="1659"/>
    </location>
</feature>
<dbReference type="GO" id="GO:0007120">
    <property type="term" value="P:axial cellular bud site selection"/>
    <property type="evidence" value="ECO:0007669"/>
    <property type="project" value="TreeGrafter"/>
</dbReference>
<keyword evidence="1" id="KW-0132">Cell division</keyword>
<gene>
    <name evidence="6" type="ORF">SAPINGB_P004329</name>
</gene>
<dbReference type="PANTHER" id="PTHR36100:SF1">
    <property type="entry name" value="BUD SITE SELECTION PROTEIN 4"/>
    <property type="match status" value="1"/>
</dbReference>
<evidence type="ECO:0000259" key="5">
    <source>
        <dbReference type="PROSITE" id="PS50003"/>
    </source>
</evidence>
<feature type="compositionally biased region" description="Low complexity" evidence="4">
    <location>
        <begin position="2608"/>
        <end position="2625"/>
    </location>
</feature>
<feature type="region of interest" description="Disordered" evidence="4">
    <location>
        <begin position="416"/>
        <end position="551"/>
    </location>
</feature>
<dbReference type="Gene3D" id="2.30.29.30">
    <property type="entry name" value="Pleckstrin-homology domain (PH domain)/Phosphotyrosine-binding domain (PTB)"/>
    <property type="match status" value="1"/>
</dbReference>
<dbReference type="SMART" id="SM00233">
    <property type="entry name" value="PH"/>
    <property type="match status" value="1"/>
</dbReference>
<dbReference type="GO" id="GO:0097271">
    <property type="term" value="P:protein localization to bud neck"/>
    <property type="evidence" value="ECO:0007669"/>
    <property type="project" value="TreeGrafter"/>
</dbReference>
<dbReference type="Proteomes" id="UP000398389">
    <property type="component" value="Unassembled WGS sequence"/>
</dbReference>
<feature type="compositionally biased region" description="Low complexity" evidence="4">
    <location>
        <begin position="2648"/>
        <end position="2660"/>
    </location>
</feature>
<feature type="region of interest" description="Disordered" evidence="4">
    <location>
        <begin position="2243"/>
        <end position="2272"/>
    </location>
</feature>
<dbReference type="RefSeq" id="XP_031854935.1">
    <property type="nucleotide sequence ID" value="XM_031999044.1"/>
</dbReference>
<feature type="coiled-coil region" evidence="3">
    <location>
        <begin position="3142"/>
        <end position="3169"/>
    </location>
</feature>
<dbReference type="InterPro" id="IPR001849">
    <property type="entry name" value="PH_domain"/>
</dbReference>
<feature type="compositionally biased region" description="Polar residues" evidence="4">
    <location>
        <begin position="489"/>
        <end position="503"/>
    </location>
</feature>
<feature type="compositionally biased region" description="Acidic residues" evidence="4">
    <location>
        <begin position="2043"/>
        <end position="2060"/>
    </location>
</feature>
<feature type="compositionally biased region" description="Polar residues" evidence="4">
    <location>
        <begin position="121"/>
        <end position="140"/>
    </location>
</feature>
<dbReference type="OrthoDB" id="2123378at2759"/>
<feature type="compositionally biased region" description="Low complexity" evidence="4">
    <location>
        <begin position="295"/>
        <end position="304"/>
    </location>
</feature>
<dbReference type="GO" id="GO:0000142">
    <property type="term" value="C:cellular bud neck contractile ring"/>
    <property type="evidence" value="ECO:0007669"/>
    <property type="project" value="TreeGrafter"/>
</dbReference>
<feature type="compositionally biased region" description="Acidic residues" evidence="4">
    <location>
        <begin position="673"/>
        <end position="684"/>
    </location>
</feature>
<feature type="compositionally biased region" description="Polar residues" evidence="4">
    <location>
        <begin position="452"/>
        <end position="465"/>
    </location>
</feature>
<feature type="compositionally biased region" description="Basic and acidic residues" evidence="4">
    <location>
        <begin position="1371"/>
        <end position="1380"/>
    </location>
</feature>
<feature type="region of interest" description="Disordered" evidence="4">
    <location>
        <begin position="18"/>
        <end position="55"/>
    </location>
</feature>
<feature type="compositionally biased region" description="Polar residues" evidence="4">
    <location>
        <begin position="1522"/>
        <end position="1552"/>
    </location>
</feature>
<feature type="region of interest" description="Disordered" evidence="4">
    <location>
        <begin position="276"/>
        <end position="320"/>
    </location>
</feature>
<feature type="region of interest" description="Disordered" evidence="4">
    <location>
        <begin position="720"/>
        <end position="756"/>
    </location>
</feature>
<evidence type="ECO:0000256" key="2">
    <source>
        <dbReference type="ARBA" id="ARBA00023306"/>
    </source>
</evidence>
<keyword evidence="3" id="KW-0175">Coiled coil</keyword>
<feature type="region of interest" description="Disordered" evidence="4">
    <location>
        <begin position="2648"/>
        <end position="2668"/>
    </location>
</feature>
<feature type="compositionally biased region" description="Acidic residues" evidence="4">
    <location>
        <begin position="2352"/>
        <end position="2370"/>
    </location>
</feature>
<feature type="region of interest" description="Disordered" evidence="4">
    <location>
        <begin position="110"/>
        <end position="205"/>
    </location>
</feature>
<feature type="compositionally biased region" description="Polar residues" evidence="4">
    <location>
        <begin position="921"/>
        <end position="934"/>
    </location>
</feature>
<dbReference type="SUPFAM" id="SSF50729">
    <property type="entry name" value="PH domain-like"/>
    <property type="match status" value="1"/>
</dbReference>
<feature type="region of interest" description="Disordered" evidence="4">
    <location>
        <begin position="769"/>
        <end position="860"/>
    </location>
</feature>
<feature type="compositionally biased region" description="Low complexity" evidence="4">
    <location>
        <begin position="1491"/>
        <end position="1521"/>
    </location>
</feature>
<feature type="compositionally biased region" description="Low complexity" evidence="4">
    <location>
        <begin position="230"/>
        <end position="262"/>
    </location>
</feature>
<dbReference type="PROSITE" id="PS50003">
    <property type="entry name" value="PH_DOMAIN"/>
    <property type="match status" value="1"/>
</dbReference>
<feature type="region of interest" description="Disordered" evidence="4">
    <location>
        <begin position="2497"/>
        <end position="2523"/>
    </location>
</feature>
<feature type="compositionally biased region" description="Low complexity" evidence="4">
    <location>
        <begin position="826"/>
        <end position="841"/>
    </location>
</feature>
<sequence length="3205" mass="349659">MDRVSTQKLRSFWTSLERHSHEDLSQTTPTTHTTTTSSSTPITIPNHQPHPYASSSFESLLNPAYSSAPSSLLHNNTHQLLRQRSSQLSLRSETPAVSIKENYFVQYDQKHRSSSASSSSTTQTIQNRPSMESLGSNHSTGSDHHHHPHYYPPLYGQPTAPPLPPKSTIIHRHHYLPPPPQKNYQPPIRYHPRPPPKPVKPMSAEQQQIYLEQQIAYHRQKQLYDDQQKQQKQQQYYPQPNGSSSTTSTVSSIPAVAPSSPTKSALKTASALYQQNLQDDGEKPSSLSKKPSIFRRGSLGRLLGPRAIDSPKKSKKNVSFVKESPQIIQYEAPSPDISFASDASTTSTNTSAEYHEAQEYDLEAPQTSFASAGSGYNDDSDDSMSNVPVLEPPEMVSPTLMSIQQHQQSLEEVLAFSPSSSPTRADSLRRPLPVVPQQEGSPYTAKYPNLFPQDSPTTPVASPTRTRLAHQRHMRSPSQAENHIKLEDNQQTPSQQIWNTPTNHHSKIKREDETDTDDAQSTPAIGYLTPSEFTSPNNEYTPDTQLQTDSFTPGSHHFFTPKQEPMEFSSHRIKQEEPMEEPMEEPRVSSSPTPSTRPRFSFEPEDAEEYPKIKQEEEEQQNFPILPQVPPLPAATAAAFAIYPTVAESPATTVDSDQLLHENHFGFGSPMQGEDDQEEEDDEYALNPMVLPPLRDMSLSRHGSLLESQRQISTQIHVVRNSASPRSSPSAHSLLSTDHHGSASSSTDDFARRSVSERRRSLMDEWKRNSLQGALPAPDLLQESAGLNRESEWSDTEEDYNGEDERSPTIKTEDEDEDPDATFQRPSPSSPVSSPVTSPAPMVLATSTPTTARVSSTSSPLINTGVHKKIPKSLSAMFATAVAYAAAIKSTKSPKSAVKTPVVVSPGSMSPPVNPERASTVFASSNDNSQTSLPQEPKQTRLTSPLPAPSPYVHKHVDSMATDFVFEPTDEGSMASQTPRLDNYQDQDQDDGHHHHHSSHNIATAITTPSITDIPGIMGTPQIPANVKQEPVDENNHIYNQVNSPPLGHSSPLEPRIKTEPVDEDNHIYNKVNSPQPLGLSSPLEPRIKTEPVDSSSPVVHGVVSEPAVVTSTPSPPPQPIKRERVSMLLSPDVFFSEPLTSPSVTSPSSFTSPNSPHNNHYTSEEEDSGEYQDDNYDNGINGTPTYKRTLVSSESQHRLWSPATPHSPALDSEISGDNTTEFLGPNGLETTSHILPDVMDSPTSASPHLRHSFLGSPEVSERRHHRPWAPVYVPGTQMAIDEEKEIKQEEDDDGVPEKQVFVPVVESVQESENEEYKPFGLAERDFESPLRKRRYTPWAPEAASPSKLAADDSFAAAARLPVELPVDYPDIHAGERYPEGSEDEEVGLNDQAVPEVQEPQDSDNEELPVEPVTDIPDIDAQVPETLAEPVSEIHVAVPEPPVEASVLAVTSTSVEVPAPIDVSVPVEVSVPSGVSTPVEASTPVNISTPVKVTTSISSSTPVKVSSSVASPRPASPLSPVQSSTNHTPIRSPLIQSPAKTPETCTPEQSIMESPEHLSVCPQGTQFPAQEPAVHSPSDAIALTPIKQEQLPFLEKSHIASPSLPSTPRTPIQTQLASPFDQSPSQFTNEKVLASPTVEIKRELRDNSTPTVTEQTPSLLSKEPSPIDDTIPAEAPANNSWDDIAPALAASLTFTLADEEEQARAATPTETKYEYKSLDPGSPAKNSKFGIPDEPAANSSALLSKPLVHRRSRSAGDVDRVLFENQVAASLGSVLDFNFDGSSENLPLPPAAPFAMDSRPVSFPASASVAGSSESIVSFTTDENGSVYRTPDEQSEVSDQSEAALSVSHQDDYDYENEATVEEPPEASVPETLQTLLPKHVDTPSTTIFSSPPTSSLSSPGNEDESTTSPVSPDRPATIIDDSSSAAAVASAATTTSAATTASLEPRSPVPLSQLPDLAEYSLSLGSSMSEFPIFDATNSAAATEALLSAQPSASGKAIFFPHHGRGFSADLPVIEPLKIETTTATSHKSPLATSSITQQTVSEEEEEEVDNDGDDDDNGDDKYQVPIPVIFHEKPDEQLPELHLPVPEIVFTPAPESDTQSISDTVSSFPVIKQDEEHYVEPYVEPKVETSFEPQVKQEEEFVYETTPEHVIKQEEHEPVIKQEDELPVVDLVPVDEVVQTEQNPVDEVVQTEQQQENAGNELPPNLSVIKEESHEFSPSETNLAAPASPSALMHEASVPAPENGLITQPKNGVFPPTPLDALPTSKSGSVTTSVSQELSAVMDQVSIKQEAMTYDRKYSVAESAHSDNSYDTQPLNIYKRSSQQSSVGELGYKDADAYDAMLPDAHASNEDDGFSEDEDEEEEEEEIQGEPSIVAADTSLKVRRSLAPDDVARFSFSSKMLRESSKASVLSHGRKASMPFANEEPFPSYFQESSLTDPSNYPLAAAAATAAAISSPYTPRARAFSGQSAHSAISFSGNRYPPILGTSVTLHPSSAAGATAGTSTGVSTAGGRSFSSASHNESLGLAPPVVSKKQDELAPPLLLFDIDDVAFDSESIFNDLNKEFDKMLQSEDDSPKPEMQKDKRHGYHVRENNNLVVASAQPKSHSVAVTPVGASASPSSGAAHPDSRRKVSGQVLNYVSSRLTVSSPPSVTLTTPTSNIHNSQPQRSKYQYVSDASAAAAVATAKTHTPNGRPLPTPETSGQYRKTSQAFGDDNGRLFIRILGIKNIEGLPDIESKNAKVGMVLDNGLHSVITPYKPLHQKATPINQEFELVVGGNLEFILTLKAKWPKVEEHHLQPQQNLKYTSHLANNTAMSSGGSSATPAASGKRLGLSKIFSRTKEEKQRIPQYPKTILQNKTSMSTIASGTSSLRSYGSQYSRAAGDSWSNYMAQDGSFGRAYVSFAQFEPDVYGTPRTYEIPCYNEWTIIPTYSGVGGPAPEPLRSVSGSSQQTSYSLSRRKTPYPIAMLECQMLFIPRGTKGEPLPSSIKSAAAELDFVRTQIRLKAEYEREEKRLEDEAKRVSGTIVKSNLSQLGGDCKHWRCRYFKLNPTTLTAFSESSHKPRAAINLKKAVKVIDDQETLVEPMTIVSAHSGRTHHRRSAFADHDQGSAHVAEGFRLKFSNGEIIDFYAESVSAKARWVAELRRVIANYKENIAVDEDKRQKLRELRKQRRHFTVKPWMEQVFAVEQEQAAEHNGSYGNYER</sequence>
<reference evidence="6 7" key="1">
    <citation type="submission" date="2019-09" db="EMBL/GenBank/DDBJ databases">
        <authorList>
            <person name="Brejova B."/>
        </authorList>
    </citation>
    <scope>NUCLEOTIDE SEQUENCE [LARGE SCALE GENOMIC DNA]</scope>
</reference>
<feature type="coiled-coil region" evidence="3">
    <location>
        <begin position="2999"/>
        <end position="3026"/>
    </location>
</feature>
<feature type="region of interest" description="Disordered" evidence="4">
    <location>
        <begin position="2605"/>
        <end position="2632"/>
    </location>
</feature>
<feature type="region of interest" description="Disordered" evidence="4">
    <location>
        <begin position="576"/>
        <end position="621"/>
    </location>
</feature>
<feature type="domain" description="PH" evidence="5">
    <location>
        <begin position="3020"/>
        <end position="3150"/>
    </location>
</feature>
<feature type="region of interest" description="Disordered" evidence="4">
    <location>
        <begin position="970"/>
        <end position="1004"/>
    </location>
</feature>
<feature type="region of interest" description="Disordered" evidence="4">
    <location>
        <begin position="662"/>
        <end position="686"/>
    </location>
</feature>
<dbReference type="GO" id="GO:0005525">
    <property type="term" value="F:GTP binding"/>
    <property type="evidence" value="ECO:0007669"/>
    <property type="project" value="TreeGrafter"/>
</dbReference>
<feature type="region of interest" description="Disordered" evidence="4">
    <location>
        <begin position="1491"/>
        <end position="1577"/>
    </location>
</feature>
<feature type="region of interest" description="Disordered" evidence="4">
    <location>
        <begin position="1822"/>
        <end position="1846"/>
    </location>
</feature>